<feature type="transmembrane region" description="Helical" evidence="6">
    <location>
        <begin position="12"/>
        <end position="33"/>
    </location>
</feature>
<evidence type="ECO:0000256" key="3">
    <source>
        <dbReference type="ARBA" id="ARBA00022723"/>
    </source>
</evidence>
<name>A0ABC8SRJ2_9AQUA</name>
<keyword evidence="6" id="KW-0812">Transmembrane</keyword>
<dbReference type="CDD" id="cd11064">
    <property type="entry name" value="CYP86A"/>
    <property type="match status" value="1"/>
</dbReference>
<dbReference type="EMBL" id="CAUOFW020003059">
    <property type="protein sequence ID" value="CAK9157779.1"/>
    <property type="molecule type" value="Genomic_DNA"/>
</dbReference>
<protein>
    <recommendedName>
        <fullName evidence="9">Cytochrome P450</fullName>
    </recommendedName>
</protein>
<keyword evidence="8" id="KW-1185">Reference proteome</keyword>
<dbReference type="AlphaFoldDB" id="A0ABC8SRJ2"/>
<dbReference type="GO" id="GO:0046872">
    <property type="term" value="F:metal ion binding"/>
    <property type="evidence" value="ECO:0007669"/>
    <property type="project" value="UniProtKB-KW"/>
</dbReference>
<dbReference type="Pfam" id="PF00067">
    <property type="entry name" value="p450"/>
    <property type="match status" value="1"/>
</dbReference>
<comment type="caution">
    <text evidence="7">The sequence shown here is derived from an EMBL/GenBank/DDBJ whole genome shotgun (WGS) entry which is preliminary data.</text>
</comment>
<proteinExistence type="inferred from homology"/>
<keyword evidence="6" id="KW-0472">Membrane</keyword>
<dbReference type="Proteomes" id="UP001642360">
    <property type="component" value="Unassembled WGS sequence"/>
</dbReference>
<organism evidence="7 8">
    <name type="scientific">Ilex paraguariensis</name>
    <name type="common">yerba mate</name>
    <dbReference type="NCBI Taxonomy" id="185542"/>
    <lineage>
        <taxon>Eukaryota</taxon>
        <taxon>Viridiplantae</taxon>
        <taxon>Streptophyta</taxon>
        <taxon>Embryophyta</taxon>
        <taxon>Tracheophyta</taxon>
        <taxon>Spermatophyta</taxon>
        <taxon>Magnoliopsida</taxon>
        <taxon>eudicotyledons</taxon>
        <taxon>Gunneridae</taxon>
        <taxon>Pentapetalae</taxon>
        <taxon>asterids</taxon>
        <taxon>campanulids</taxon>
        <taxon>Aquifoliales</taxon>
        <taxon>Aquifoliaceae</taxon>
        <taxon>Ilex</taxon>
    </lineage>
</organism>
<keyword evidence="3" id="KW-0479">Metal-binding</keyword>
<keyword evidence="5" id="KW-0408">Iron</keyword>
<sequence length="470" mass="54262">METLKSNTAPSAAMATIGFSEIVLMLLLFIFLWRLMRENWHKSSLPTNWPFVGMLPGLLRNAHRLHEFATDVIRESGGTFELKGPCFADMDMVVTADPANIHHILSRNFSNYPKGPEFRKIFDILGDGIFNADSELWEIHRKTTMSLINHTKFQNLLEKSVWHKVEKGLITVLELVSKLDVEVDLQDLFQRFTFDSVCTLVLDYDPCSLSTDLPYIPCEKAFNATEEALLHRHILPESLWKLQNWLQIGKEKYLSKASKTFDQFIFNCISMKREKLSKTEESKGQEEEFDMLTAFMKAYDKENSGISGDTGKFLRDTILNLMIAGRDTTSTALTWFFWLLGKNPFVEIKILKEIETKLQVKPGQKWRFFNVEESRKLVYLHGALCESLRLFPPVALEHKAPAQPDILPSGHRIDQNQKIVLSFYSMGRMETIWGKNCLEFIPERWISERGGIKHEPSFKFPRLMQDLGLV</sequence>
<keyword evidence="6" id="KW-1133">Transmembrane helix</keyword>
<dbReference type="GO" id="GO:0016491">
    <property type="term" value="F:oxidoreductase activity"/>
    <property type="evidence" value="ECO:0007669"/>
    <property type="project" value="UniProtKB-KW"/>
</dbReference>
<evidence type="ECO:0000256" key="1">
    <source>
        <dbReference type="ARBA" id="ARBA00001971"/>
    </source>
</evidence>
<evidence type="ECO:0000256" key="4">
    <source>
        <dbReference type="ARBA" id="ARBA00023002"/>
    </source>
</evidence>
<comment type="cofactor">
    <cofactor evidence="1">
        <name>heme</name>
        <dbReference type="ChEBI" id="CHEBI:30413"/>
    </cofactor>
</comment>
<gene>
    <name evidence="7" type="ORF">ILEXP_LOCUS26350</name>
</gene>
<reference evidence="7 8" key="1">
    <citation type="submission" date="2024-02" db="EMBL/GenBank/DDBJ databases">
        <authorList>
            <person name="Vignale AGUSTIN F."/>
            <person name="Sosa J E."/>
            <person name="Modenutti C."/>
        </authorList>
    </citation>
    <scope>NUCLEOTIDE SEQUENCE [LARGE SCALE GENOMIC DNA]</scope>
</reference>
<evidence type="ECO:0000313" key="7">
    <source>
        <dbReference type="EMBL" id="CAK9157779.1"/>
    </source>
</evidence>
<evidence type="ECO:0000256" key="5">
    <source>
        <dbReference type="ARBA" id="ARBA00023004"/>
    </source>
</evidence>
<evidence type="ECO:0008006" key="9">
    <source>
        <dbReference type="Google" id="ProtNLM"/>
    </source>
</evidence>
<evidence type="ECO:0000313" key="8">
    <source>
        <dbReference type="Proteomes" id="UP001642360"/>
    </source>
</evidence>
<accession>A0ABC8SRJ2</accession>
<evidence type="ECO:0000256" key="2">
    <source>
        <dbReference type="ARBA" id="ARBA00010617"/>
    </source>
</evidence>
<dbReference type="PANTHER" id="PTHR24296">
    <property type="entry name" value="CYTOCHROME P450"/>
    <property type="match status" value="1"/>
</dbReference>
<dbReference type="SUPFAM" id="SSF48264">
    <property type="entry name" value="Cytochrome P450"/>
    <property type="match status" value="1"/>
</dbReference>
<dbReference type="InterPro" id="IPR036396">
    <property type="entry name" value="Cyt_P450_sf"/>
</dbReference>
<comment type="similarity">
    <text evidence="2">Belongs to the cytochrome P450 family.</text>
</comment>
<dbReference type="InterPro" id="IPR001128">
    <property type="entry name" value="Cyt_P450"/>
</dbReference>
<evidence type="ECO:0000256" key="6">
    <source>
        <dbReference type="SAM" id="Phobius"/>
    </source>
</evidence>
<keyword evidence="4" id="KW-0560">Oxidoreductase</keyword>
<dbReference type="Gene3D" id="1.10.630.10">
    <property type="entry name" value="Cytochrome P450"/>
    <property type="match status" value="1"/>
</dbReference>